<keyword evidence="4 7" id="KW-0812">Transmembrane</keyword>
<dbReference type="Proteomes" id="UP001162802">
    <property type="component" value="Unassembled WGS sequence"/>
</dbReference>
<gene>
    <name evidence="8" type="ORF">MTR65_03185</name>
</gene>
<sequence>MTSPRWQASFFALKTTLAALMALWITLWVGLERPFWAITTAYIISSPLSGATRSKAIYRVLGTFVGATVAVALVPALVDWPPLLCLAFALWVGGTLAISLLDRSPRAYTMMLMGYTALIVGFPAVDQPEAVFEIATARVTEIVLGITCATLTHSLLWPQSVGRTMGLKLSVWCRDARAWRAEILASDGSGDPREGRRRLAKDAMDCVIMATHIPFDTSHWRDASSSVQAMLRRILLLLPALSGLADRQRALDELATRPDASPEWRDLLRHSHTLREGQTAQLLDECEAILAHVEDRRKPKPVDKLENRAVIALHADWVFAMLAGLAAAISILICCAIWIGTGWADGGVSAMMTGIFCCLFAALDNPVKMILSFGGAIIVSLIPAAFYLFVLMPPVDGFIPLAILLFPVLFAAAWIIPHPRYGLMGGAFMLGFANALALQESYHADFARFLNGNAGQVLGVLVAAIVTAGLRSAGVDRIVRRLRRNLHRDLVSLASARVAPNPMAALGRTTDRMALITERLGDATDEATATLREVRIAENIVTIQQVRTSAERKLSLALARVLRDVTRTYQEPARPAPPRLLARIDAAMRLMLAKGPPVAHRQDALPDRTDGLGALVALRRNLFPEAADFRRDALT</sequence>
<dbReference type="PANTHER" id="PTHR30509:SF9">
    <property type="entry name" value="MULTIDRUG RESISTANCE PROTEIN MDTO"/>
    <property type="match status" value="1"/>
</dbReference>
<feature type="transmembrane region" description="Helical" evidence="7">
    <location>
        <begin position="346"/>
        <end position="363"/>
    </location>
</feature>
<dbReference type="Pfam" id="PF04632">
    <property type="entry name" value="FUSC"/>
    <property type="match status" value="1"/>
</dbReference>
<evidence type="ECO:0000313" key="8">
    <source>
        <dbReference type="EMBL" id="MCJ1959684.1"/>
    </source>
</evidence>
<evidence type="ECO:0000256" key="2">
    <source>
        <dbReference type="ARBA" id="ARBA00022448"/>
    </source>
</evidence>
<accession>A0ABT0A951</accession>
<evidence type="ECO:0000256" key="5">
    <source>
        <dbReference type="ARBA" id="ARBA00022989"/>
    </source>
</evidence>
<evidence type="ECO:0000256" key="4">
    <source>
        <dbReference type="ARBA" id="ARBA00022692"/>
    </source>
</evidence>
<comment type="subcellular location">
    <subcellularLocation>
        <location evidence="1">Cell membrane</location>
        <topology evidence="1">Multi-pass membrane protein</topology>
    </subcellularLocation>
</comment>
<keyword evidence="2" id="KW-0813">Transport</keyword>
<organism evidence="8 9">
    <name type="scientific">Novosphingobium mangrovi</name>
    <name type="common">ex Hu et al. 2023</name>
    <dbReference type="NCBI Taxonomy" id="2930094"/>
    <lineage>
        <taxon>Bacteria</taxon>
        <taxon>Pseudomonadati</taxon>
        <taxon>Pseudomonadota</taxon>
        <taxon>Alphaproteobacteria</taxon>
        <taxon>Sphingomonadales</taxon>
        <taxon>Sphingomonadaceae</taxon>
        <taxon>Novosphingobium</taxon>
    </lineage>
</organism>
<evidence type="ECO:0000313" key="9">
    <source>
        <dbReference type="Proteomes" id="UP001162802"/>
    </source>
</evidence>
<dbReference type="InterPro" id="IPR006726">
    <property type="entry name" value="PHBA_efflux_AaeB/fusaric-R"/>
</dbReference>
<proteinExistence type="predicted"/>
<feature type="transmembrane region" description="Helical" evidence="7">
    <location>
        <begin position="398"/>
        <end position="416"/>
    </location>
</feature>
<feature type="transmembrane region" description="Helical" evidence="7">
    <location>
        <begin position="80"/>
        <end position="101"/>
    </location>
</feature>
<evidence type="ECO:0000256" key="3">
    <source>
        <dbReference type="ARBA" id="ARBA00022475"/>
    </source>
</evidence>
<dbReference type="PANTHER" id="PTHR30509">
    <property type="entry name" value="P-HYDROXYBENZOIC ACID EFFLUX PUMP SUBUNIT-RELATED"/>
    <property type="match status" value="1"/>
</dbReference>
<dbReference type="RefSeq" id="WP_243796976.1">
    <property type="nucleotide sequence ID" value="NZ_JALHAT010000003.1"/>
</dbReference>
<name>A0ABT0A951_9SPHN</name>
<keyword evidence="6 7" id="KW-0472">Membrane</keyword>
<keyword evidence="5 7" id="KW-1133">Transmembrane helix</keyword>
<comment type="caution">
    <text evidence="8">The sequence shown here is derived from an EMBL/GenBank/DDBJ whole genome shotgun (WGS) entry which is preliminary data.</text>
</comment>
<feature type="transmembrane region" description="Helical" evidence="7">
    <location>
        <begin position="423"/>
        <end position="442"/>
    </location>
</feature>
<feature type="transmembrane region" description="Helical" evidence="7">
    <location>
        <begin position="56"/>
        <end position="74"/>
    </location>
</feature>
<evidence type="ECO:0000256" key="1">
    <source>
        <dbReference type="ARBA" id="ARBA00004651"/>
    </source>
</evidence>
<feature type="transmembrane region" description="Helical" evidence="7">
    <location>
        <begin position="108"/>
        <end position="125"/>
    </location>
</feature>
<keyword evidence="3" id="KW-1003">Cell membrane</keyword>
<evidence type="ECO:0000256" key="6">
    <source>
        <dbReference type="ARBA" id="ARBA00023136"/>
    </source>
</evidence>
<feature type="transmembrane region" description="Helical" evidence="7">
    <location>
        <begin position="454"/>
        <end position="474"/>
    </location>
</feature>
<feature type="transmembrane region" description="Helical" evidence="7">
    <location>
        <begin position="317"/>
        <end position="340"/>
    </location>
</feature>
<feature type="transmembrane region" description="Helical" evidence="7">
    <location>
        <begin position="370"/>
        <end position="392"/>
    </location>
</feature>
<evidence type="ECO:0000256" key="7">
    <source>
        <dbReference type="SAM" id="Phobius"/>
    </source>
</evidence>
<protein>
    <submittedName>
        <fullName evidence="8">FUSC family protein</fullName>
    </submittedName>
</protein>
<dbReference type="EMBL" id="JALHAT010000003">
    <property type="protein sequence ID" value="MCJ1959684.1"/>
    <property type="molecule type" value="Genomic_DNA"/>
</dbReference>
<keyword evidence="9" id="KW-1185">Reference proteome</keyword>
<feature type="transmembrane region" description="Helical" evidence="7">
    <location>
        <begin position="20"/>
        <end position="44"/>
    </location>
</feature>
<feature type="transmembrane region" description="Helical" evidence="7">
    <location>
        <begin position="137"/>
        <end position="157"/>
    </location>
</feature>
<reference evidence="8" key="1">
    <citation type="submission" date="2022-03" db="EMBL/GenBank/DDBJ databases">
        <title>Identification of a novel bacterium isolated from mangrove sediments.</title>
        <authorList>
            <person name="Pan X."/>
        </authorList>
    </citation>
    <scope>NUCLEOTIDE SEQUENCE</scope>
    <source>
        <strain evidence="8">B2637</strain>
    </source>
</reference>